<reference evidence="2 3" key="1">
    <citation type="journal article" date="2012" name="Genome Biol.">
        <title>Genome and low-iron response of an oceanic diatom adapted to chronic iron limitation.</title>
        <authorList>
            <person name="Lommer M."/>
            <person name="Specht M."/>
            <person name="Roy A.S."/>
            <person name="Kraemer L."/>
            <person name="Andreson R."/>
            <person name="Gutowska M.A."/>
            <person name="Wolf J."/>
            <person name="Bergner S.V."/>
            <person name="Schilhabel M.B."/>
            <person name="Klostermeier U.C."/>
            <person name="Beiko R.G."/>
            <person name="Rosenstiel P."/>
            <person name="Hippler M."/>
            <person name="Laroche J."/>
        </authorList>
    </citation>
    <scope>NUCLEOTIDE SEQUENCE [LARGE SCALE GENOMIC DNA]</scope>
    <source>
        <strain evidence="2 3">CCMP1005</strain>
    </source>
</reference>
<dbReference type="AlphaFoldDB" id="K0T4K8"/>
<evidence type="ECO:0000256" key="1">
    <source>
        <dbReference type="SAM" id="MobiDB-lite"/>
    </source>
</evidence>
<feature type="region of interest" description="Disordered" evidence="1">
    <location>
        <begin position="162"/>
        <end position="181"/>
    </location>
</feature>
<proteinExistence type="predicted"/>
<feature type="compositionally biased region" description="Basic and acidic residues" evidence="1">
    <location>
        <begin position="623"/>
        <end position="632"/>
    </location>
</feature>
<accession>K0T4K8</accession>
<protein>
    <submittedName>
        <fullName evidence="2">Uncharacterized protein</fullName>
    </submittedName>
</protein>
<organism evidence="2 3">
    <name type="scientific">Thalassiosira oceanica</name>
    <name type="common">Marine diatom</name>
    <dbReference type="NCBI Taxonomy" id="159749"/>
    <lineage>
        <taxon>Eukaryota</taxon>
        <taxon>Sar</taxon>
        <taxon>Stramenopiles</taxon>
        <taxon>Ochrophyta</taxon>
        <taxon>Bacillariophyta</taxon>
        <taxon>Coscinodiscophyceae</taxon>
        <taxon>Thalassiosirophycidae</taxon>
        <taxon>Thalassiosirales</taxon>
        <taxon>Thalassiosiraceae</taxon>
        <taxon>Thalassiosira</taxon>
    </lineage>
</organism>
<dbReference type="Proteomes" id="UP000266841">
    <property type="component" value="Unassembled WGS sequence"/>
</dbReference>
<feature type="region of interest" description="Disordered" evidence="1">
    <location>
        <begin position="323"/>
        <end position="357"/>
    </location>
</feature>
<feature type="non-terminal residue" evidence="2">
    <location>
        <position position="1"/>
    </location>
</feature>
<sequence>VYAGEALNDMCYTVGILKELKTDQHGCFKKDDGGFKAAIRKNQIHHQYTQKEREGQLYRADTITTRLKQLWQQIKLGRWMGSARNVGTSLTYWIMTVSGKPVTDDSVQHVTAEDLRNDAIKAQVDKFDAALTARLDDENFTLSGPFDGRHGSLDDIDIGNMPVDSAHGDGTTTPSAEEYGNHPGIADIDDVHGADVYLNATVRMEDTQEGKVNLATVVGRHRDPMTGTAKGKAHDNPLLDTKEYVLELSDGTTEVYLAKVMEKIGEHFTLKDGFSEPDTFLGAGLTKKSFTTEGGAKSLWTMDSAKYVANAVKTVESLLAEDGRELKGSRPGPVLVLPRRPTPPSSSPTEDREVVDDNGDAIQLTDQDCTRIFHAKVTRSDNSNQRCLSTSEDRKGNQWPTMEKQLQTYYQNDCAKLKVWRDGVQLTSMFANVDGALRSLYFNALTGERLSILVQSSRSLKHGSAFPDHKRYGVHESRVARVCGGIHPNSWQMNMSNSWMIPTLPDQEKAMLRWAEPLEGRALVLSNGSTARVTLAKEGETRFMRDEEARRIANKKERDGEAARKMEEREGTPQGILTAQSAHRAGGEAPRGDEKANPRGYCRRAGPQGGGGKAAKEAQYNGAEERNGTKGR</sequence>
<dbReference type="EMBL" id="AGNL01004324">
    <property type="protein sequence ID" value="EJK73653.1"/>
    <property type="molecule type" value="Genomic_DNA"/>
</dbReference>
<keyword evidence="3" id="KW-1185">Reference proteome</keyword>
<evidence type="ECO:0000313" key="2">
    <source>
        <dbReference type="EMBL" id="EJK73653.1"/>
    </source>
</evidence>
<feature type="compositionally biased region" description="Low complexity" evidence="1">
    <location>
        <begin position="329"/>
        <end position="339"/>
    </location>
</feature>
<evidence type="ECO:0000313" key="3">
    <source>
        <dbReference type="Proteomes" id="UP000266841"/>
    </source>
</evidence>
<dbReference type="OrthoDB" id="57323at2759"/>
<feature type="region of interest" description="Disordered" evidence="1">
    <location>
        <begin position="551"/>
        <end position="632"/>
    </location>
</feature>
<comment type="caution">
    <text evidence="2">The sequence shown here is derived from an EMBL/GenBank/DDBJ whole genome shotgun (WGS) entry which is preliminary data.</text>
</comment>
<name>K0T4K8_THAOC</name>
<feature type="compositionally biased region" description="Basic and acidic residues" evidence="1">
    <location>
        <begin position="551"/>
        <end position="571"/>
    </location>
</feature>
<gene>
    <name evidence="2" type="ORF">THAOC_04711</name>
</gene>